<dbReference type="Gene3D" id="3.10.450.50">
    <property type="match status" value="1"/>
</dbReference>
<name>A0A1T5FNP9_9SPHN</name>
<organism evidence="2 3">
    <name type="scientific">Sphingopyxis flava</name>
    <dbReference type="NCBI Taxonomy" id="1507287"/>
    <lineage>
        <taxon>Bacteria</taxon>
        <taxon>Pseudomonadati</taxon>
        <taxon>Pseudomonadota</taxon>
        <taxon>Alphaproteobacteria</taxon>
        <taxon>Sphingomonadales</taxon>
        <taxon>Sphingomonadaceae</taxon>
        <taxon>Sphingopyxis</taxon>
    </lineage>
</organism>
<evidence type="ECO:0000313" key="3">
    <source>
        <dbReference type="Proteomes" id="UP000190044"/>
    </source>
</evidence>
<accession>A0A1T5FNP9</accession>
<protein>
    <submittedName>
        <fullName evidence="2">SnoaL-like domain-containing protein</fullName>
    </submittedName>
</protein>
<dbReference type="RefSeq" id="WP_079640055.1">
    <property type="nucleotide sequence ID" value="NZ_FUYP01000041.1"/>
</dbReference>
<sequence length="153" mass="17091">MDGVERLIAVEDIKRLKAKYFRCVDTRDWEGYRSVFADDVVFDITQDMPDGGYVVGGDAAADIARNSLTADIVSVHHGHCPEIEILSPTTVTGIWAMEDWLSWGPDSEFPGQAMHGMGHYIETYEKTARGWCIKSMKLTRLRVEFDPGIPPAA</sequence>
<dbReference type="SUPFAM" id="SSF54427">
    <property type="entry name" value="NTF2-like"/>
    <property type="match status" value="1"/>
</dbReference>
<dbReference type="OrthoDB" id="7851780at2"/>
<reference evidence="3" key="1">
    <citation type="submission" date="2017-02" db="EMBL/GenBank/DDBJ databases">
        <authorList>
            <person name="Varghese N."/>
            <person name="Submissions S."/>
        </authorList>
    </citation>
    <scope>NUCLEOTIDE SEQUENCE [LARGE SCALE GENOMIC DNA]</scope>
    <source>
        <strain evidence="3">R11H</strain>
    </source>
</reference>
<dbReference type="InterPro" id="IPR032710">
    <property type="entry name" value="NTF2-like_dom_sf"/>
</dbReference>
<evidence type="ECO:0000313" key="2">
    <source>
        <dbReference type="EMBL" id="SKB97707.1"/>
    </source>
</evidence>
<keyword evidence="3" id="KW-1185">Reference proteome</keyword>
<evidence type="ECO:0000259" key="1">
    <source>
        <dbReference type="Pfam" id="PF13577"/>
    </source>
</evidence>
<gene>
    <name evidence="2" type="ORF">SAMN06295937_10411</name>
</gene>
<dbReference type="Pfam" id="PF13577">
    <property type="entry name" value="SnoaL_4"/>
    <property type="match status" value="1"/>
</dbReference>
<dbReference type="InterPro" id="IPR037401">
    <property type="entry name" value="SnoaL-like"/>
</dbReference>
<dbReference type="EMBL" id="FUYP01000041">
    <property type="protein sequence ID" value="SKB97707.1"/>
    <property type="molecule type" value="Genomic_DNA"/>
</dbReference>
<proteinExistence type="predicted"/>
<feature type="domain" description="SnoaL-like" evidence="1">
    <location>
        <begin position="6"/>
        <end position="137"/>
    </location>
</feature>
<dbReference type="AlphaFoldDB" id="A0A1T5FNP9"/>
<dbReference type="Proteomes" id="UP000190044">
    <property type="component" value="Unassembled WGS sequence"/>
</dbReference>